<feature type="region of interest" description="Disordered" evidence="2">
    <location>
        <begin position="1153"/>
        <end position="1176"/>
    </location>
</feature>
<dbReference type="Pfam" id="PF12624">
    <property type="entry name" value="VPS13_N"/>
    <property type="match status" value="1"/>
</dbReference>
<proteinExistence type="predicted"/>
<keyword evidence="1" id="KW-0813">Transport</keyword>
<feature type="domain" description="Chorein N-terminal" evidence="3">
    <location>
        <begin position="1"/>
        <end position="1197"/>
    </location>
</feature>
<dbReference type="GO" id="GO:0045053">
    <property type="term" value="P:protein retention in Golgi apparatus"/>
    <property type="evidence" value="ECO:0007669"/>
    <property type="project" value="TreeGrafter"/>
</dbReference>
<dbReference type="InterPro" id="IPR026854">
    <property type="entry name" value="VPS13_N"/>
</dbReference>
<reference evidence="4" key="1">
    <citation type="journal article" date="2023" name="Science">
        <title>Genome structures resolve the early diversification of teleost fishes.</title>
        <authorList>
            <person name="Parey E."/>
            <person name="Louis A."/>
            <person name="Montfort J."/>
            <person name="Bouchez O."/>
            <person name="Roques C."/>
            <person name="Iampietro C."/>
            <person name="Lluch J."/>
            <person name="Castinel A."/>
            <person name="Donnadieu C."/>
            <person name="Desvignes T."/>
            <person name="Floi Bucao C."/>
            <person name="Jouanno E."/>
            <person name="Wen M."/>
            <person name="Mejri S."/>
            <person name="Dirks R."/>
            <person name="Jansen H."/>
            <person name="Henkel C."/>
            <person name="Chen W.J."/>
            <person name="Zahm M."/>
            <person name="Cabau C."/>
            <person name="Klopp C."/>
            <person name="Thompson A.W."/>
            <person name="Robinson-Rechavi M."/>
            <person name="Braasch I."/>
            <person name="Lecointre G."/>
            <person name="Bobe J."/>
            <person name="Postlethwait J.H."/>
            <person name="Berthelot C."/>
            <person name="Roest Crollius H."/>
            <person name="Guiguen Y."/>
        </authorList>
    </citation>
    <scope>NUCLEOTIDE SEQUENCE</scope>
    <source>
        <strain evidence="4">NC1722</strain>
    </source>
</reference>
<protein>
    <recommendedName>
        <fullName evidence="3">Chorein N-terminal domain-containing protein</fullName>
    </recommendedName>
</protein>
<feature type="compositionally biased region" description="Acidic residues" evidence="2">
    <location>
        <begin position="766"/>
        <end position="775"/>
    </location>
</feature>
<dbReference type="PANTHER" id="PTHR16166:SF141">
    <property type="entry name" value="INTERMEMBRANE LIPID TRANSFER PROTEIN VPS13D"/>
    <property type="match status" value="1"/>
</dbReference>
<sequence length="1315" mass="148213">MLEGLVAWVLNTYLGKYVSNLNTDQLSIALLKGAVELENLPLRQDALREFDLPFEVKAGFIGKITLQIPFYRPHSDPWVISMSQLNLIIGPAQPPDVGEQQEREAERERKRQLLQALEDKWKSECEQKGESYWYSVTASVVTRIVENIELKIQGVHLRFEDNFSTPGKPFSFGVCIKNVSAQNASKEPTEKLLRQKQLEVEEFSVYWDTQCCMLGDLPTAEIQEAMTNCMQSREHQYIFEPVCASVLLRRNASKEPLRSRHTPRIGGQVLLEPLSLRLSQVQYQQIMAFLKELDRREREMLFRKWRPKVPVSGNCRQWWMFAIDANVSEIREQRRRENWGFALQRAREAQLYTQLYFQRLKGLPLSIQEKGELERVEDEQSLEELKSLREIIYDRFRKQQELAEASFKMSVRDAISDPHVSSPPGPIPKSGSSGMIQYLQSWFPGWGGWYGEAQGPETGPGGRRMGADELLPNQGTWDILADTEELFDPLEDSQTLNTFTRRDHLFARLDFLLEKGSVTLFHQDRKGTTPHESGVIQLEFSGVNIGVESLPRSESSLLSVKLGGLFLRDLTTQGTIFPVLVSPKPDKMAGPISQPFGQPTENSSSAPNMETSAPPVFEMIYERNPAWSKFERCLEVNTSPLNIIYNPQAIKKVSDFFYKGRVHTSGFGYQSELELRVAEAARRQYNKLKIQTKAEIRQTIDQLLVGEFIENSKRWTMKMDICAPQVVFPDDFQTENPMLVVVDLGRILLTNSQEDPKTKSKTVQSEGDEYSDEEYQTPLATPPGSPPPELETEFKGQGKGPDELSSSQPYCRNLYEKYSLSFNDLQVMVGRYRDNWKHLQESEVGPTHVVEKFNVLLQLEQRLRYTSDPQLPGAVLSGTLPDLKVHINLEKMTALRSCLARLGSPGSEVDGDPTRGENARSPDPLTLRHEKIFQRDDSQWKLQGSTKNLANSVQTLEQHTREVLVESRLLLAEFNINYMQLGVESDGRYISVLKVFGTNAHFVKRPYDAEISLTVHGLLLVDTLQTYGSDFDLLVASHKHLSFDVPTGSLRESQPGTPVSADHESQEMHNLHGESPPGAPFEKISPFSSFFKDQNALIKLEYQFVSSDCPSMNLDSSLQVTSMQVNNLDIILNPETMVELLKFLQKSFPKEESTWATSAQQPSQQTDTDGSGETFQSTYDQNTEVTVEIHRLNLLLLRTVATGAVLGGEKRGMKIATASINGTKVNVSMGGRLDVNGSLGCIQLVDLTQEGGRSQFVVSIGNVEDLPTAAGMAFFSNAGGTPSEALNFHLLEKSQGSAPCSYRWPPCTTTIQRSS</sequence>
<dbReference type="Proteomes" id="UP001221898">
    <property type="component" value="Unassembled WGS sequence"/>
</dbReference>
<name>A0AAD7RNH8_9TELE</name>
<dbReference type="InterPro" id="IPR026847">
    <property type="entry name" value="VPS13"/>
</dbReference>
<evidence type="ECO:0000256" key="1">
    <source>
        <dbReference type="ARBA" id="ARBA00022448"/>
    </source>
</evidence>
<feature type="compositionally biased region" description="Basic and acidic residues" evidence="2">
    <location>
        <begin position="792"/>
        <end position="802"/>
    </location>
</feature>
<feature type="compositionally biased region" description="Basic and acidic residues" evidence="2">
    <location>
        <begin position="1061"/>
        <end position="1072"/>
    </location>
</feature>
<evidence type="ECO:0000313" key="4">
    <source>
        <dbReference type="EMBL" id="KAJ8387217.1"/>
    </source>
</evidence>
<evidence type="ECO:0000256" key="2">
    <source>
        <dbReference type="SAM" id="MobiDB-lite"/>
    </source>
</evidence>
<gene>
    <name evidence="4" type="ORF">AAFF_G00159360</name>
</gene>
<feature type="compositionally biased region" description="Polar residues" evidence="2">
    <location>
        <begin position="1154"/>
        <end position="1176"/>
    </location>
</feature>
<dbReference type="GO" id="GO:0007005">
    <property type="term" value="P:mitochondrion organization"/>
    <property type="evidence" value="ECO:0007669"/>
    <property type="project" value="TreeGrafter"/>
</dbReference>
<feature type="compositionally biased region" description="Polar residues" evidence="2">
    <location>
        <begin position="595"/>
        <end position="609"/>
    </location>
</feature>
<feature type="region of interest" description="Disordered" evidence="2">
    <location>
        <begin position="589"/>
        <end position="609"/>
    </location>
</feature>
<dbReference type="GO" id="GO:0006623">
    <property type="term" value="P:protein targeting to vacuole"/>
    <property type="evidence" value="ECO:0007669"/>
    <property type="project" value="TreeGrafter"/>
</dbReference>
<evidence type="ECO:0000259" key="3">
    <source>
        <dbReference type="Pfam" id="PF12624"/>
    </source>
</evidence>
<organism evidence="4 5">
    <name type="scientific">Aldrovandia affinis</name>
    <dbReference type="NCBI Taxonomy" id="143900"/>
    <lineage>
        <taxon>Eukaryota</taxon>
        <taxon>Metazoa</taxon>
        <taxon>Chordata</taxon>
        <taxon>Craniata</taxon>
        <taxon>Vertebrata</taxon>
        <taxon>Euteleostomi</taxon>
        <taxon>Actinopterygii</taxon>
        <taxon>Neopterygii</taxon>
        <taxon>Teleostei</taxon>
        <taxon>Notacanthiformes</taxon>
        <taxon>Halosauridae</taxon>
        <taxon>Aldrovandia</taxon>
    </lineage>
</organism>
<feature type="region of interest" description="Disordered" evidence="2">
    <location>
        <begin position="753"/>
        <end position="808"/>
    </location>
</feature>
<evidence type="ECO:0000313" key="5">
    <source>
        <dbReference type="Proteomes" id="UP001221898"/>
    </source>
</evidence>
<keyword evidence="5" id="KW-1185">Reference proteome</keyword>
<feature type="compositionally biased region" description="Pro residues" evidence="2">
    <location>
        <begin position="780"/>
        <end position="789"/>
    </location>
</feature>
<dbReference type="PANTHER" id="PTHR16166">
    <property type="entry name" value="VACUOLAR PROTEIN SORTING-ASSOCIATED PROTEIN VPS13"/>
    <property type="match status" value="1"/>
</dbReference>
<feature type="region of interest" description="Disordered" evidence="2">
    <location>
        <begin position="1046"/>
        <end position="1076"/>
    </location>
</feature>
<accession>A0AAD7RNH8</accession>
<comment type="caution">
    <text evidence="4">The sequence shown here is derived from an EMBL/GenBank/DDBJ whole genome shotgun (WGS) entry which is preliminary data.</text>
</comment>
<dbReference type="EMBL" id="JAINUG010000215">
    <property type="protein sequence ID" value="KAJ8387217.1"/>
    <property type="molecule type" value="Genomic_DNA"/>
</dbReference>